<feature type="transmembrane region" description="Helical" evidence="1">
    <location>
        <begin position="232"/>
        <end position="254"/>
    </location>
</feature>
<protein>
    <submittedName>
        <fullName evidence="2">Fam-l protein</fullName>
    </submittedName>
</protein>
<dbReference type="Pfam" id="PF12420">
    <property type="entry name" value="DUF3671"/>
    <property type="match status" value="1"/>
</dbReference>
<dbReference type="Proteomes" id="UP000219813">
    <property type="component" value="Unassembled WGS sequence"/>
</dbReference>
<feature type="transmembrane region" description="Helical" evidence="1">
    <location>
        <begin position="6"/>
        <end position="25"/>
    </location>
</feature>
<evidence type="ECO:0000256" key="1">
    <source>
        <dbReference type="SAM" id="Phobius"/>
    </source>
</evidence>
<organism evidence="2 3">
    <name type="scientific">Plasmodium malariae</name>
    <dbReference type="NCBI Taxonomy" id="5858"/>
    <lineage>
        <taxon>Eukaryota</taxon>
        <taxon>Sar</taxon>
        <taxon>Alveolata</taxon>
        <taxon>Apicomplexa</taxon>
        <taxon>Aconoidasida</taxon>
        <taxon>Haemosporida</taxon>
        <taxon>Plasmodiidae</taxon>
        <taxon>Plasmodium</taxon>
        <taxon>Plasmodium (Plasmodium)</taxon>
    </lineage>
</organism>
<dbReference type="OrthoDB" id="10669034at2759"/>
<dbReference type="AlphaFoldDB" id="A0A1D3JH14"/>
<dbReference type="KEGG" id="pmal:PMUG01_00038500"/>
<keyword evidence="1" id="KW-0472">Membrane</keyword>
<dbReference type="EMBL" id="FLRL01000010">
    <property type="protein sequence ID" value="SBT85540.1"/>
    <property type="molecule type" value="Genomic_DNA"/>
</dbReference>
<keyword evidence="1" id="KW-1133">Transmembrane helix</keyword>
<reference evidence="2 3" key="1">
    <citation type="submission" date="2016-06" db="EMBL/GenBank/DDBJ databases">
        <authorList>
            <consortium name="Pathogen Informatics"/>
        </authorList>
    </citation>
    <scope>NUCLEOTIDE SEQUENCE [LARGE SCALE GENOMIC DNA]</scope>
</reference>
<dbReference type="RefSeq" id="XP_028858927.1">
    <property type="nucleotide sequence ID" value="XM_029008774.1"/>
</dbReference>
<dbReference type="InterPro" id="IPR022139">
    <property type="entry name" value="Fam-L/Fam-M-like_plasmodium"/>
</dbReference>
<keyword evidence="3" id="KW-1185">Reference proteome</keyword>
<accession>A0A1D3JH14</accession>
<name>A0A1D3JH14_PLAMA</name>
<gene>
    <name evidence="2" type="primary">PmUG01_00038500</name>
    <name evidence="2" type="ORF">PMUG01_00038500</name>
</gene>
<keyword evidence="1" id="KW-0812">Transmembrane</keyword>
<dbReference type="VEuPathDB" id="PlasmoDB:PmUG01_00038500"/>
<evidence type="ECO:0000313" key="2">
    <source>
        <dbReference type="EMBL" id="SBT85540.1"/>
    </source>
</evidence>
<evidence type="ECO:0000313" key="3">
    <source>
        <dbReference type="Proteomes" id="UP000219813"/>
    </source>
</evidence>
<proteinExistence type="predicted"/>
<sequence>MAQNIILLFIKILTFILLTWICHFYNDMNTLNKYLDEKCSFRRKLNSTKYPLLAQYKQGKDLYIANSKEEIPDNEVNKQKNIFNNKKGANGKHKQSCRSSLYVQKYGKNVDENKCITPKTKKYSNYEQKIFKELEYNDYLKNIKIIEDKEYKKVKRKKRRIRISLLLLFFLVLVMPILDLLLEKLTTGGLLGSLGLFYINTVEGAHTIGGVLSTLFAIDGWSNLQKTCATTIFFYCVPFLIFVLIFILGMIYYYKKVIKYENIKFRKRINKK</sequence>
<dbReference type="GeneID" id="39865846"/>
<feature type="transmembrane region" description="Helical" evidence="1">
    <location>
        <begin position="163"/>
        <end position="182"/>
    </location>
</feature>